<feature type="domain" description="MmgE/PrpD C-terminal" evidence="3">
    <location>
        <begin position="283"/>
        <end position="450"/>
    </location>
</feature>
<dbReference type="AlphaFoldDB" id="A0A4R4MZW9"/>
<dbReference type="Proteomes" id="UP000295157">
    <property type="component" value="Unassembled WGS sequence"/>
</dbReference>
<keyword evidence="5" id="KW-1185">Reference proteome</keyword>
<dbReference type="InterPro" id="IPR036148">
    <property type="entry name" value="MmgE/PrpD_sf"/>
</dbReference>
<dbReference type="PANTHER" id="PTHR16943">
    <property type="entry name" value="2-METHYLCITRATE DEHYDRATASE-RELATED"/>
    <property type="match status" value="1"/>
</dbReference>
<dbReference type="Gene3D" id="1.10.4100.10">
    <property type="entry name" value="2-methylcitrate dehydratase PrpD"/>
    <property type="match status" value="1"/>
</dbReference>
<dbReference type="GO" id="GO:0016829">
    <property type="term" value="F:lyase activity"/>
    <property type="evidence" value="ECO:0007669"/>
    <property type="project" value="InterPro"/>
</dbReference>
<name>A0A4R4MZW9_9ACTN</name>
<dbReference type="RefSeq" id="WP_132339156.1">
    <property type="nucleotide sequence ID" value="NZ_SMJZ01000193.1"/>
</dbReference>
<dbReference type="Gene3D" id="3.30.1330.120">
    <property type="entry name" value="2-methylcitrate dehydratase PrpD"/>
    <property type="match status" value="1"/>
</dbReference>
<comment type="similarity">
    <text evidence="1">Belongs to the PrpD family.</text>
</comment>
<dbReference type="InterPro" id="IPR042188">
    <property type="entry name" value="MmgE/PrpD_sf_2"/>
</dbReference>
<dbReference type="Pfam" id="PF03972">
    <property type="entry name" value="MmgE_PrpD_N"/>
    <property type="match status" value="1"/>
</dbReference>
<dbReference type="EMBL" id="SMJZ01000193">
    <property type="protein sequence ID" value="TDC00283.1"/>
    <property type="molecule type" value="Genomic_DNA"/>
</dbReference>
<sequence>MTGQAGTTIVSALAEFAADARTGLPEPVMDDVTGRVLDTFGNGLAALELTGHDEPHEAVRRLAGRWGGAGESSVLGHPLALPAPSAALVNGTLAHALDFDDTHLPSVLHPSASVVPAALAVAESARVPGAALCQAIAVGNEITNRLGMASYLPVLRNSLFFEKGWHATSICGTVGSAAAAALLMDLDAGGIAAAMGIAASMGAGVIEANRTGGTVKRVHCGWAAHAGVVAAMMAAEGVTGPPTVFEGRFGFFQAFLDGRYDGAAITDGLGDRWELLRTVYKPYPSNHFTHPGIDAALALRAQGLRAEDVAEAELGVASAPLRTIGEPYEEKARPRTPYHAKFSGPYTVASALVGGGGLGLHLDDFTEAAFRDEKRLALAARVRVVADEMCTEEFPLAFSAVLRVRTKDGRRLEHRVHSSRGGPEHPLSIDELEEKYRLNASRVLPQEAIAALARQVRGLADRDDVTGLLRPALVATRPHCPAQG</sequence>
<dbReference type="InterPro" id="IPR045337">
    <property type="entry name" value="MmgE_PrpD_C"/>
</dbReference>
<evidence type="ECO:0000259" key="3">
    <source>
        <dbReference type="Pfam" id="PF19305"/>
    </source>
</evidence>
<dbReference type="InterPro" id="IPR005656">
    <property type="entry name" value="MmgE_PrpD"/>
</dbReference>
<dbReference type="SUPFAM" id="SSF103378">
    <property type="entry name" value="2-methylcitrate dehydratase PrpD"/>
    <property type="match status" value="1"/>
</dbReference>
<feature type="domain" description="MmgE/PrpD N-terminal" evidence="2">
    <location>
        <begin position="12"/>
        <end position="258"/>
    </location>
</feature>
<organism evidence="4 5">
    <name type="scientific">Nonomuraea longispora</name>
    <dbReference type="NCBI Taxonomy" id="1848320"/>
    <lineage>
        <taxon>Bacteria</taxon>
        <taxon>Bacillati</taxon>
        <taxon>Actinomycetota</taxon>
        <taxon>Actinomycetes</taxon>
        <taxon>Streptosporangiales</taxon>
        <taxon>Streptosporangiaceae</taxon>
        <taxon>Nonomuraea</taxon>
    </lineage>
</organism>
<dbReference type="PANTHER" id="PTHR16943:SF8">
    <property type="entry name" value="2-METHYLCITRATE DEHYDRATASE"/>
    <property type="match status" value="1"/>
</dbReference>
<gene>
    <name evidence="4" type="ORF">E1267_35125</name>
</gene>
<reference evidence="4 5" key="1">
    <citation type="submission" date="2019-02" db="EMBL/GenBank/DDBJ databases">
        <title>Draft genome sequences of novel Actinobacteria.</title>
        <authorList>
            <person name="Sahin N."/>
            <person name="Ay H."/>
            <person name="Saygin H."/>
        </authorList>
    </citation>
    <scope>NUCLEOTIDE SEQUENCE [LARGE SCALE GENOMIC DNA]</scope>
    <source>
        <strain evidence="4 5">KC201</strain>
    </source>
</reference>
<dbReference type="OrthoDB" id="9797528at2"/>
<accession>A0A4R4MZW9</accession>
<proteinExistence type="inferred from homology"/>
<comment type="caution">
    <text evidence="4">The sequence shown here is derived from an EMBL/GenBank/DDBJ whole genome shotgun (WGS) entry which is preliminary data.</text>
</comment>
<evidence type="ECO:0000259" key="2">
    <source>
        <dbReference type="Pfam" id="PF03972"/>
    </source>
</evidence>
<dbReference type="Pfam" id="PF19305">
    <property type="entry name" value="MmgE_PrpD_C"/>
    <property type="match status" value="1"/>
</dbReference>
<evidence type="ECO:0000313" key="5">
    <source>
        <dbReference type="Proteomes" id="UP000295157"/>
    </source>
</evidence>
<evidence type="ECO:0000313" key="4">
    <source>
        <dbReference type="EMBL" id="TDC00283.1"/>
    </source>
</evidence>
<dbReference type="InterPro" id="IPR042183">
    <property type="entry name" value="MmgE/PrpD_sf_1"/>
</dbReference>
<dbReference type="InterPro" id="IPR045336">
    <property type="entry name" value="MmgE_PrpD_N"/>
</dbReference>
<protein>
    <submittedName>
        <fullName evidence="4">MmgE/PrpD family protein</fullName>
    </submittedName>
</protein>
<evidence type="ECO:0000256" key="1">
    <source>
        <dbReference type="ARBA" id="ARBA00006174"/>
    </source>
</evidence>